<evidence type="ECO:0000313" key="1">
    <source>
        <dbReference type="EMBL" id="KAF9474990.1"/>
    </source>
</evidence>
<sequence length="194" mass="22377">MPLIRFGVWEIRPNPVFIDIVDVHREKIPFRPLAIPTYSLIYEAKVPPSRILPQNARYNGHFSLARGYSWPSGLPIIPIRQLFCSRTPFLYLFVPTPLVQSCSIRACRVVSPVCHGVTRTSHPLRCHNGHIQPPSFSIFLFFHLFPPYNETFDRSWVPMFNTSYRALASVPRRRGAVQCTSHLAVFMACLRRWG</sequence>
<comment type="caution">
    <text evidence="1">The sequence shown here is derived from an EMBL/GenBank/DDBJ whole genome shotgun (WGS) entry which is preliminary data.</text>
</comment>
<protein>
    <submittedName>
        <fullName evidence="1">Uncharacterized protein</fullName>
    </submittedName>
</protein>
<gene>
    <name evidence="1" type="ORF">BDN70DRAFT_285759</name>
</gene>
<reference evidence="1" key="1">
    <citation type="submission" date="2020-11" db="EMBL/GenBank/DDBJ databases">
        <authorList>
            <consortium name="DOE Joint Genome Institute"/>
            <person name="Ahrendt S."/>
            <person name="Riley R."/>
            <person name="Andreopoulos W."/>
            <person name="Labutti K."/>
            <person name="Pangilinan J."/>
            <person name="Ruiz-Duenas F.J."/>
            <person name="Barrasa J.M."/>
            <person name="Sanchez-Garcia M."/>
            <person name="Camarero S."/>
            <person name="Miyauchi S."/>
            <person name="Serrano A."/>
            <person name="Linde D."/>
            <person name="Babiker R."/>
            <person name="Drula E."/>
            <person name="Ayuso-Fernandez I."/>
            <person name="Pacheco R."/>
            <person name="Padilla G."/>
            <person name="Ferreira P."/>
            <person name="Barriuso J."/>
            <person name="Kellner H."/>
            <person name="Castanera R."/>
            <person name="Alfaro M."/>
            <person name="Ramirez L."/>
            <person name="Pisabarro A.G."/>
            <person name="Kuo A."/>
            <person name="Tritt A."/>
            <person name="Lipzen A."/>
            <person name="He G."/>
            <person name="Yan M."/>
            <person name="Ng V."/>
            <person name="Cullen D."/>
            <person name="Martin F."/>
            <person name="Rosso M.-N."/>
            <person name="Henrissat B."/>
            <person name="Hibbett D."/>
            <person name="Martinez A.T."/>
            <person name="Grigoriev I.V."/>
        </authorList>
    </citation>
    <scope>NUCLEOTIDE SEQUENCE</scope>
    <source>
        <strain evidence="1">CIRM-BRFM 674</strain>
    </source>
</reference>
<accession>A0A9P5YUJ1</accession>
<proteinExistence type="predicted"/>
<name>A0A9P5YUJ1_9AGAR</name>
<organism evidence="1 2">
    <name type="scientific">Pholiota conissans</name>
    <dbReference type="NCBI Taxonomy" id="109636"/>
    <lineage>
        <taxon>Eukaryota</taxon>
        <taxon>Fungi</taxon>
        <taxon>Dikarya</taxon>
        <taxon>Basidiomycota</taxon>
        <taxon>Agaricomycotina</taxon>
        <taxon>Agaricomycetes</taxon>
        <taxon>Agaricomycetidae</taxon>
        <taxon>Agaricales</taxon>
        <taxon>Agaricineae</taxon>
        <taxon>Strophariaceae</taxon>
        <taxon>Pholiota</taxon>
    </lineage>
</organism>
<dbReference type="EMBL" id="MU155352">
    <property type="protein sequence ID" value="KAF9474990.1"/>
    <property type="molecule type" value="Genomic_DNA"/>
</dbReference>
<evidence type="ECO:0000313" key="2">
    <source>
        <dbReference type="Proteomes" id="UP000807469"/>
    </source>
</evidence>
<keyword evidence="2" id="KW-1185">Reference proteome</keyword>
<dbReference type="AlphaFoldDB" id="A0A9P5YUJ1"/>
<dbReference type="Proteomes" id="UP000807469">
    <property type="component" value="Unassembled WGS sequence"/>
</dbReference>